<evidence type="ECO:0000256" key="2">
    <source>
        <dbReference type="ARBA" id="ARBA00022980"/>
    </source>
</evidence>
<evidence type="ECO:0000256" key="3">
    <source>
        <dbReference type="ARBA" id="ARBA00023274"/>
    </source>
</evidence>
<keyword evidence="2 6" id="KW-0689">Ribosomal protein</keyword>
<evidence type="ECO:0000256" key="4">
    <source>
        <dbReference type="ARBA" id="ARBA00035286"/>
    </source>
</evidence>
<comment type="similarity">
    <text evidence="1 6">Belongs to the universal ribosomal protein uL22 family.</text>
</comment>
<dbReference type="GeneID" id="107066196"/>
<dbReference type="Gene3D" id="3.90.470.10">
    <property type="entry name" value="Ribosomal protein L22/L17"/>
    <property type="match status" value="1"/>
</dbReference>
<protein>
    <recommendedName>
        <fullName evidence="4">Large ribosomal subunit protein uL22m</fullName>
    </recommendedName>
    <alternativeName>
        <fullName evidence="5">39S ribosomal protein L22, mitochondrial</fullName>
    </alternativeName>
</protein>
<proteinExistence type="inferred from homology"/>
<dbReference type="Proteomes" id="UP000694924">
    <property type="component" value="Unplaced"/>
</dbReference>
<dbReference type="PANTHER" id="PTHR13501:SF8">
    <property type="entry name" value="LARGE RIBOSOMAL SUBUNIT PROTEIN UL22M"/>
    <property type="match status" value="1"/>
</dbReference>
<dbReference type="Pfam" id="PF00237">
    <property type="entry name" value="Ribosomal_L22"/>
    <property type="match status" value="1"/>
</dbReference>
<organism evidence="7 8">
    <name type="scientific">Polistes dominula</name>
    <name type="common">European paper wasp</name>
    <name type="synonym">Vespa dominula</name>
    <dbReference type="NCBI Taxonomy" id="743375"/>
    <lineage>
        <taxon>Eukaryota</taxon>
        <taxon>Metazoa</taxon>
        <taxon>Ecdysozoa</taxon>
        <taxon>Arthropoda</taxon>
        <taxon>Hexapoda</taxon>
        <taxon>Insecta</taxon>
        <taxon>Pterygota</taxon>
        <taxon>Neoptera</taxon>
        <taxon>Endopterygota</taxon>
        <taxon>Hymenoptera</taxon>
        <taxon>Apocrita</taxon>
        <taxon>Aculeata</taxon>
        <taxon>Vespoidea</taxon>
        <taxon>Vespidae</taxon>
        <taxon>Polistinae</taxon>
        <taxon>Polistini</taxon>
        <taxon>Polistes</taxon>
    </lineage>
</organism>
<evidence type="ECO:0000256" key="6">
    <source>
        <dbReference type="RuleBase" id="RU004005"/>
    </source>
</evidence>
<evidence type="ECO:0000313" key="8">
    <source>
        <dbReference type="RefSeq" id="XP_015176078.1"/>
    </source>
</evidence>
<keyword evidence="7" id="KW-1185">Reference proteome</keyword>
<evidence type="ECO:0000256" key="5">
    <source>
        <dbReference type="ARBA" id="ARBA00035506"/>
    </source>
</evidence>
<evidence type="ECO:0000256" key="1">
    <source>
        <dbReference type="ARBA" id="ARBA00009451"/>
    </source>
</evidence>
<evidence type="ECO:0000313" key="7">
    <source>
        <dbReference type="Proteomes" id="UP000694924"/>
    </source>
</evidence>
<dbReference type="PANTHER" id="PTHR13501">
    <property type="entry name" value="CHLOROPLAST 50S RIBOSOMAL PROTEIN L22-RELATED"/>
    <property type="match status" value="1"/>
</dbReference>
<keyword evidence="3 6" id="KW-0687">Ribonucleoprotein</keyword>
<name>A0ABM1I791_POLDO</name>
<reference evidence="8" key="1">
    <citation type="submission" date="2025-08" db="UniProtKB">
        <authorList>
            <consortium name="RefSeq"/>
        </authorList>
    </citation>
    <scope>IDENTIFICATION</scope>
    <source>
        <tissue evidence="8">Whole body</tissue>
    </source>
</reference>
<dbReference type="InterPro" id="IPR047867">
    <property type="entry name" value="Ribosomal_uL22_bac/org-type"/>
</dbReference>
<dbReference type="InterPro" id="IPR001063">
    <property type="entry name" value="Ribosomal_uL22"/>
</dbReference>
<dbReference type="SUPFAM" id="SSF54843">
    <property type="entry name" value="Ribosomal protein L22"/>
    <property type="match status" value="1"/>
</dbReference>
<accession>A0ABM1I791</accession>
<sequence length="222" mass="26256">MNSIRHSLQRLSLNNKPFLNELIGTLRRSIVSSSKLYSDNETFNTEDLQSDDEKKYSFLDYNKTFFPIQSPDEERRPAYVCHMKANIKYSLKKMWYIASFVRGMTVDEAVKQLSFMHKKGAMIVKETILEAQELAVLQHNVEFKSNLWVAESFTTKGIVVKGIRRHARARIGEIRYMYVHYFVRLEEGKPPKNYYLPVPKTGEQQIEKWLKEMRMRKIYNSL</sequence>
<dbReference type="GO" id="GO:0005840">
    <property type="term" value="C:ribosome"/>
    <property type="evidence" value="ECO:0007669"/>
    <property type="project" value="UniProtKB-KW"/>
</dbReference>
<dbReference type="RefSeq" id="XP_015176078.1">
    <property type="nucleotide sequence ID" value="XM_015320592.1"/>
</dbReference>
<dbReference type="InterPro" id="IPR036394">
    <property type="entry name" value="Ribosomal_uL22_sf"/>
</dbReference>
<gene>
    <name evidence="8" type="primary">LOC107066196</name>
</gene>